<reference evidence="1" key="1">
    <citation type="submission" date="2022-07" db="EMBL/GenBank/DDBJ databases">
        <title>Gramela sediminis sp. nov., isolated from deep-sea sediment of the Indian Ocean.</title>
        <authorList>
            <person name="Shi H."/>
        </authorList>
    </citation>
    <scope>NUCLEOTIDE SEQUENCE</scope>
    <source>
        <strain evidence="1">GC03-9</strain>
    </source>
</reference>
<dbReference type="EMBL" id="JANCNS010000001">
    <property type="protein sequence ID" value="MCP9199136.1"/>
    <property type="molecule type" value="Genomic_DNA"/>
</dbReference>
<evidence type="ECO:0000313" key="1">
    <source>
        <dbReference type="EMBL" id="MCP9199136.1"/>
    </source>
</evidence>
<gene>
    <name evidence="1" type="ORF">MKO06_04400</name>
</gene>
<name>A0A9X2I1D0_9FLAO</name>
<dbReference type="PROSITE" id="PS51257">
    <property type="entry name" value="PROKAR_LIPOPROTEIN"/>
    <property type="match status" value="1"/>
</dbReference>
<keyword evidence="2" id="KW-1185">Reference proteome</keyword>
<organism evidence="1 2">
    <name type="scientific">Christiangramia oceanisediminis</name>
    <dbReference type="NCBI Taxonomy" id="2920386"/>
    <lineage>
        <taxon>Bacteria</taxon>
        <taxon>Pseudomonadati</taxon>
        <taxon>Bacteroidota</taxon>
        <taxon>Flavobacteriia</taxon>
        <taxon>Flavobacteriales</taxon>
        <taxon>Flavobacteriaceae</taxon>
        <taxon>Christiangramia</taxon>
    </lineage>
</organism>
<sequence length="101" mass="10996">MRYFSASIIAIILLFSQGCGPGNNSQAEGSEYTGIIEASGITSYQYGTHTLRTENDFYALKSDSIDLSIYEGERVTVQANTINGYPVDGGPVYLNVTEVRD</sequence>
<dbReference type="RefSeq" id="WP_241549446.1">
    <property type="nucleotide sequence ID" value="NZ_JANCNS010000001.1"/>
</dbReference>
<protein>
    <submittedName>
        <fullName evidence="1">Uncharacterized protein</fullName>
    </submittedName>
</protein>
<dbReference type="AlphaFoldDB" id="A0A9X2I1D0"/>
<dbReference type="Proteomes" id="UP001155280">
    <property type="component" value="Unassembled WGS sequence"/>
</dbReference>
<evidence type="ECO:0000313" key="2">
    <source>
        <dbReference type="Proteomes" id="UP001155280"/>
    </source>
</evidence>
<accession>A0A9X2I1D0</accession>
<comment type="caution">
    <text evidence="1">The sequence shown here is derived from an EMBL/GenBank/DDBJ whole genome shotgun (WGS) entry which is preliminary data.</text>
</comment>
<proteinExistence type="predicted"/>